<dbReference type="InterPro" id="IPR000182">
    <property type="entry name" value="GNAT_dom"/>
</dbReference>
<dbReference type="SUPFAM" id="SSF55729">
    <property type="entry name" value="Acyl-CoA N-acyltransferases (Nat)"/>
    <property type="match status" value="1"/>
</dbReference>
<organism evidence="3 4">
    <name type="scientific">Vibrio diazotrophicus</name>
    <dbReference type="NCBI Taxonomy" id="685"/>
    <lineage>
        <taxon>Bacteria</taxon>
        <taxon>Pseudomonadati</taxon>
        <taxon>Pseudomonadota</taxon>
        <taxon>Gammaproteobacteria</taxon>
        <taxon>Vibrionales</taxon>
        <taxon>Vibrionaceae</taxon>
        <taxon>Vibrio</taxon>
    </lineage>
</organism>
<dbReference type="RefSeq" id="WP_102941995.1">
    <property type="nucleotide sequence ID" value="NZ_QLTR01000018.1"/>
</dbReference>
<dbReference type="AlphaFoldDB" id="A0A2J8GMQ9"/>
<dbReference type="EMBL" id="QLTR01000018">
    <property type="protein sequence ID" value="RAS61458.1"/>
    <property type="molecule type" value="Genomic_DNA"/>
</dbReference>
<evidence type="ECO:0000313" key="4">
    <source>
        <dbReference type="Proteomes" id="UP000248729"/>
    </source>
</evidence>
<protein>
    <submittedName>
        <fullName evidence="3">Acetyltransferase (GNAT) family protein</fullName>
    </submittedName>
</protein>
<dbReference type="PANTHER" id="PTHR43420:SF51">
    <property type="entry name" value="PEPTIDYL-LYSINE N-ACETYLTRANSFERASE YIAC"/>
    <property type="match status" value="1"/>
</dbReference>
<dbReference type="InterPro" id="IPR050680">
    <property type="entry name" value="YpeA/RimI_acetyltransf"/>
</dbReference>
<evidence type="ECO:0000256" key="1">
    <source>
        <dbReference type="ARBA" id="ARBA00022679"/>
    </source>
</evidence>
<dbReference type="STRING" id="1348635.GCA_000740015_02859"/>
<dbReference type="Pfam" id="PF00583">
    <property type="entry name" value="Acetyltransf_1"/>
    <property type="match status" value="1"/>
</dbReference>
<proteinExistence type="predicted"/>
<evidence type="ECO:0000313" key="3">
    <source>
        <dbReference type="EMBL" id="RAS61458.1"/>
    </source>
</evidence>
<gene>
    <name evidence="3" type="ORF">DET48_11878</name>
</gene>
<comment type="caution">
    <text evidence="3">The sequence shown here is derived from an EMBL/GenBank/DDBJ whole genome shotgun (WGS) entry which is preliminary data.</text>
</comment>
<sequence>MSNLSIVAARADDLEMLNDLMYELHHEHHSACPEHFKTAEDIEQEKSIARYLDSPECLVYVAKQNDSIIGFITGHFCELISTVSKPVPMGSIDELYVLPEFRKQGVATMLYKKLETTLIDYGVEQVFVEVWAFNKNAHRFYEDSGFEPHIAWLRKSVKHR</sequence>
<reference evidence="3 4" key="1">
    <citation type="submission" date="2018-06" db="EMBL/GenBank/DDBJ databases">
        <title>Freshwater and sediment microbial communities from various areas in North America, analyzing microbe dynamics in response to fracking.</title>
        <authorList>
            <person name="Lamendella R."/>
        </authorList>
    </citation>
    <scope>NUCLEOTIDE SEQUENCE [LARGE SCALE GENOMIC DNA]</scope>
    <source>
        <strain evidence="3 4">99A</strain>
    </source>
</reference>
<dbReference type="GO" id="GO:0016747">
    <property type="term" value="F:acyltransferase activity, transferring groups other than amino-acyl groups"/>
    <property type="evidence" value="ECO:0007669"/>
    <property type="project" value="InterPro"/>
</dbReference>
<dbReference type="PROSITE" id="PS51186">
    <property type="entry name" value="GNAT"/>
    <property type="match status" value="1"/>
</dbReference>
<dbReference type="InterPro" id="IPR016181">
    <property type="entry name" value="Acyl_CoA_acyltransferase"/>
</dbReference>
<name>A0A2J8GMQ9_VIBDI</name>
<keyword evidence="2" id="KW-0012">Acyltransferase</keyword>
<dbReference type="PANTHER" id="PTHR43420">
    <property type="entry name" value="ACETYLTRANSFERASE"/>
    <property type="match status" value="1"/>
</dbReference>
<dbReference type="Gene3D" id="3.40.630.30">
    <property type="match status" value="1"/>
</dbReference>
<accession>A0A2J8GMQ9</accession>
<evidence type="ECO:0000256" key="2">
    <source>
        <dbReference type="ARBA" id="ARBA00023315"/>
    </source>
</evidence>
<dbReference type="CDD" id="cd04301">
    <property type="entry name" value="NAT_SF"/>
    <property type="match status" value="1"/>
</dbReference>
<dbReference type="Proteomes" id="UP000248729">
    <property type="component" value="Unassembled WGS sequence"/>
</dbReference>
<keyword evidence="1 3" id="KW-0808">Transferase</keyword>